<protein>
    <submittedName>
        <fullName evidence="1">Uncharacterized protein</fullName>
    </submittedName>
</protein>
<name>A0A8S5SPG3_9CAUD</name>
<proteinExistence type="predicted"/>
<evidence type="ECO:0000313" key="1">
    <source>
        <dbReference type="EMBL" id="DAF52949.1"/>
    </source>
</evidence>
<sequence length="53" mass="6088">MPKYIGESKVPVMEFCEYCWEVLNDDGTCPTEGCIHNELMDLEKDNTDVTSRT</sequence>
<dbReference type="EMBL" id="BK032644">
    <property type="protein sequence ID" value="DAF52949.1"/>
    <property type="molecule type" value="Genomic_DNA"/>
</dbReference>
<organism evidence="1">
    <name type="scientific">Caudovirales sp. ctGAB12</name>
    <dbReference type="NCBI Taxonomy" id="2827632"/>
    <lineage>
        <taxon>Viruses</taxon>
        <taxon>Duplodnaviria</taxon>
        <taxon>Heunggongvirae</taxon>
        <taxon>Uroviricota</taxon>
        <taxon>Caudoviricetes</taxon>
    </lineage>
</organism>
<accession>A0A8S5SPG3</accession>
<reference evidence="1" key="1">
    <citation type="journal article" date="2021" name="Proc. Natl. Acad. Sci. U.S.A.">
        <title>A Catalog of Tens of Thousands of Viruses from Human Metagenomes Reveals Hidden Associations with Chronic Diseases.</title>
        <authorList>
            <person name="Tisza M.J."/>
            <person name="Buck C.B."/>
        </authorList>
    </citation>
    <scope>NUCLEOTIDE SEQUENCE</scope>
    <source>
        <strain evidence="1">CtGAB12</strain>
    </source>
</reference>